<reference evidence="2 3" key="1">
    <citation type="submission" date="2021-03" db="EMBL/GenBank/DDBJ databases">
        <title>Whole genome shotgun sequence of Actinoplanes toevensis NBRC 105298.</title>
        <authorList>
            <person name="Komaki H."/>
            <person name="Tamura T."/>
        </authorList>
    </citation>
    <scope>NUCLEOTIDE SEQUENCE [LARGE SCALE GENOMIC DNA]</scope>
    <source>
        <strain evidence="2 3">NBRC 105298</strain>
    </source>
</reference>
<name>A0A919TGI6_9ACTN</name>
<gene>
    <name evidence="2" type="ORF">Ato02nite_062940</name>
</gene>
<dbReference type="EMBL" id="BOQN01000083">
    <property type="protein sequence ID" value="GIM94501.1"/>
    <property type="molecule type" value="Genomic_DNA"/>
</dbReference>
<accession>A0A919TGI6</accession>
<feature type="domain" description="DinB-like" evidence="1">
    <location>
        <begin position="57"/>
        <end position="201"/>
    </location>
</feature>
<comment type="caution">
    <text evidence="2">The sequence shown here is derived from an EMBL/GenBank/DDBJ whole genome shotgun (WGS) entry which is preliminary data.</text>
</comment>
<evidence type="ECO:0000313" key="3">
    <source>
        <dbReference type="Proteomes" id="UP000677082"/>
    </source>
</evidence>
<keyword evidence="3" id="KW-1185">Reference proteome</keyword>
<dbReference type="Pfam" id="PF12867">
    <property type="entry name" value="DinB_2"/>
    <property type="match status" value="1"/>
</dbReference>
<dbReference type="SUPFAM" id="SSF109854">
    <property type="entry name" value="DinB/YfiT-like putative metalloenzymes"/>
    <property type="match status" value="1"/>
</dbReference>
<proteinExistence type="predicted"/>
<sequence>MVGVVMQDVEIDGLVTNLVVNGVEVMAYVEAELDRRHPVRLLIRSDQPDDLREAWRQLRDDWATTTERVRSMPENSEHHGVDGEWSMVETLRHLVFVHDSWFRRCVLGLTEPFTAMGLGPPVVMDRADGLDPSARPSLDEVLAVRLRQASEIEAWLAEVTPDQLAKTAPIPDDDRWPPYAKGRTVRQCLGTVLNEEWAHHRFCRRDLDKLSHR</sequence>
<dbReference type="AlphaFoldDB" id="A0A919TGI6"/>
<dbReference type="Gene3D" id="1.20.120.450">
    <property type="entry name" value="dinb family like domain"/>
    <property type="match status" value="1"/>
</dbReference>
<organism evidence="2 3">
    <name type="scientific">Paractinoplanes toevensis</name>
    <dbReference type="NCBI Taxonomy" id="571911"/>
    <lineage>
        <taxon>Bacteria</taxon>
        <taxon>Bacillati</taxon>
        <taxon>Actinomycetota</taxon>
        <taxon>Actinomycetes</taxon>
        <taxon>Micromonosporales</taxon>
        <taxon>Micromonosporaceae</taxon>
        <taxon>Paractinoplanes</taxon>
    </lineage>
</organism>
<dbReference type="Proteomes" id="UP000677082">
    <property type="component" value="Unassembled WGS sequence"/>
</dbReference>
<dbReference type="InterPro" id="IPR024775">
    <property type="entry name" value="DinB-like"/>
</dbReference>
<protein>
    <recommendedName>
        <fullName evidence="1">DinB-like domain-containing protein</fullName>
    </recommendedName>
</protein>
<dbReference type="InterPro" id="IPR034660">
    <property type="entry name" value="DinB/YfiT-like"/>
</dbReference>
<evidence type="ECO:0000259" key="1">
    <source>
        <dbReference type="Pfam" id="PF12867"/>
    </source>
</evidence>
<evidence type="ECO:0000313" key="2">
    <source>
        <dbReference type="EMBL" id="GIM94501.1"/>
    </source>
</evidence>